<accession>A0A5M9ZVF0</accession>
<dbReference type="InterPro" id="IPR050922">
    <property type="entry name" value="LytR/CpsA/Psr_CW_biosynth"/>
</dbReference>
<keyword evidence="3" id="KW-1133">Transmembrane helix</keyword>
<name>A0A5M9ZVF0_9BIFI</name>
<dbReference type="Pfam" id="PF03816">
    <property type="entry name" value="LytR_cpsA_psr"/>
    <property type="match status" value="1"/>
</dbReference>
<reference evidence="5 6" key="1">
    <citation type="journal article" date="2019" name="Syst. Appl. Microbiol.">
        <title>Characterization of Bifidobacterium species in feaces of the Egyptian fruit bat: Description of B. vespertilionis sp. nov. and B. rousetti sp. nov.</title>
        <authorList>
            <person name="Modesto M."/>
            <person name="Satti M."/>
            <person name="Watanabe K."/>
            <person name="Puglisi E."/>
            <person name="Morelli L."/>
            <person name="Huang C.-H."/>
            <person name="Liou J.-S."/>
            <person name="Miyashita M."/>
            <person name="Tamura T."/>
            <person name="Saito S."/>
            <person name="Mori K."/>
            <person name="Huang L."/>
            <person name="Sciavilla P."/>
            <person name="Sandri C."/>
            <person name="Spiezio C."/>
            <person name="Vitali F."/>
            <person name="Cavalieri D."/>
            <person name="Perpetuini G."/>
            <person name="Tofalo R."/>
            <person name="Bonetti A."/>
            <person name="Arita M."/>
            <person name="Mattarelli P."/>
        </authorList>
    </citation>
    <scope>NUCLEOTIDE SEQUENCE [LARGE SCALE GENOMIC DNA]</scope>
    <source>
        <strain evidence="5 6">RST7</strain>
    </source>
</reference>
<evidence type="ECO:0000313" key="6">
    <source>
        <dbReference type="Proteomes" id="UP000412028"/>
    </source>
</evidence>
<dbReference type="NCBIfam" id="TIGR00350">
    <property type="entry name" value="lytR_cpsA_psr"/>
    <property type="match status" value="1"/>
</dbReference>
<dbReference type="InterPro" id="IPR004474">
    <property type="entry name" value="LytR_CpsA_psr"/>
</dbReference>
<dbReference type="PANTHER" id="PTHR33392">
    <property type="entry name" value="POLYISOPRENYL-TEICHOIC ACID--PEPTIDOGLYCAN TEICHOIC ACID TRANSFERASE TAGU"/>
    <property type="match status" value="1"/>
</dbReference>
<feature type="domain" description="Cell envelope-related transcriptional attenuator" evidence="4">
    <location>
        <begin position="213"/>
        <end position="354"/>
    </location>
</feature>
<feature type="compositionally biased region" description="Polar residues" evidence="2">
    <location>
        <begin position="45"/>
        <end position="57"/>
    </location>
</feature>
<comment type="caution">
    <text evidence="5">The sequence shown here is derived from an EMBL/GenBank/DDBJ whole genome shotgun (WGS) entry which is preliminary data.</text>
</comment>
<comment type="similarity">
    <text evidence="1">Belongs to the LytR/CpsA/Psr (LCP) family.</text>
</comment>
<sequence length="452" mass="47629">MNGTPENTPPSFIPSGSPRRRSAPSPSSAQPESFQPRRSTPRHIGTSSDSPNPNPIRTSAVPPSFSPVGSARRTDPRSASGSGSHASASESRFNFDRGTHSQFPPAASKPTANRSRNTRQFDRSSLRGFGHRHAGTAVVHRFRHRALAVLAALLVIILIAVFGLVHWVDGQLTHKNMLSSMTNTPATTWLILGSDERDGTAGTGTEQDVPGSRTDSILVLTRPKSGASSLISIPRDSYVTVDGQDMKINAVATLKGYSALVTQVESITGMKIDHVVQIGFGGVEKVVDAIGGVELCYDRTVNDANSGLVWEAGCHQADGGTALAFSRMRYSDPTGDIGRAARQRQVIAAVAKKAGSPAVLTNPSTVSKLMKAGLSSLTVDEKTGAFDLFGMATAFKAATGAKGVTGSVYYKSSDYYPKSGIGSTVLLDDSRNTELFDQLEAGTHDAGTVGGM</sequence>
<evidence type="ECO:0000259" key="4">
    <source>
        <dbReference type="Pfam" id="PF03816"/>
    </source>
</evidence>
<gene>
    <name evidence="5" type="ORF">EMO89_05080</name>
</gene>
<evidence type="ECO:0000313" key="5">
    <source>
        <dbReference type="EMBL" id="KAA8830822.1"/>
    </source>
</evidence>
<dbReference type="AlphaFoldDB" id="A0A5M9ZVF0"/>
<protein>
    <submittedName>
        <fullName evidence="5">LytR family transcriptional regulator</fullName>
    </submittedName>
</protein>
<evidence type="ECO:0000256" key="2">
    <source>
        <dbReference type="SAM" id="MobiDB-lite"/>
    </source>
</evidence>
<keyword evidence="3" id="KW-0472">Membrane</keyword>
<feature type="compositionally biased region" description="Low complexity" evidence="2">
    <location>
        <begin position="78"/>
        <end position="91"/>
    </location>
</feature>
<dbReference type="EMBL" id="RZUI01000004">
    <property type="protein sequence ID" value="KAA8830822.1"/>
    <property type="molecule type" value="Genomic_DNA"/>
</dbReference>
<evidence type="ECO:0000256" key="3">
    <source>
        <dbReference type="SAM" id="Phobius"/>
    </source>
</evidence>
<organism evidence="5 6">
    <name type="scientific">Bifidobacterium tissieri</name>
    <dbReference type="NCBI Taxonomy" id="1630162"/>
    <lineage>
        <taxon>Bacteria</taxon>
        <taxon>Bacillati</taxon>
        <taxon>Actinomycetota</taxon>
        <taxon>Actinomycetes</taxon>
        <taxon>Bifidobacteriales</taxon>
        <taxon>Bifidobacteriaceae</taxon>
        <taxon>Bifidobacterium</taxon>
    </lineage>
</organism>
<proteinExistence type="inferred from homology"/>
<dbReference type="Gene3D" id="3.40.630.190">
    <property type="entry name" value="LCP protein"/>
    <property type="match status" value="1"/>
</dbReference>
<evidence type="ECO:0000256" key="1">
    <source>
        <dbReference type="ARBA" id="ARBA00006068"/>
    </source>
</evidence>
<dbReference type="Proteomes" id="UP000412028">
    <property type="component" value="Unassembled WGS sequence"/>
</dbReference>
<feature type="compositionally biased region" description="Low complexity" evidence="2">
    <location>
        <begin position="23"/>
        <end position="36"/>
    </location>
</feature>
<keyword evidence="3" id="KW-0812">Transmembrane</keyword>
<dbReference type="OrthoDB" id="9782542at2"/>
<feature type="transmembrane region" description="Helical" evidence="3">
    <location>
        <begin position="146"/>
        <end position="168"/>
    </location>
</feature>
<dbReference type="PANTHER" id="PTHR33392:SF6">
    <property type="entry name" value="POLYISOPRENYL-TEICHOIC ACID--PEPTIDOGLYCAN TEICHOIC ACID TRANSFERASE TAGU"/>
    <property type="match status" value="1"/>
</dbReference>
<feature type="region of interest" description="Disordered" evidence="2">
    <location>
        <begin position="1"/>
        <end position="128"/>
    </location>
</feature>